<feature type="compositionally biased region" description="Polar residues" evidence="1">
    <location>
        <begin position="44"/>
        <end position="56"/>
    </location>
</feature>
<evidence type="ECO:0000313" key="3">
    <source>
        <dbReference type="Proteomes" id="UP001175211"/>
    </source>
</evidence>
<dbReference type="RefSeq" id="XP_060331474.1">
    <property type="nucleotide sequence ID" value="XM_060481648.1"/>
</dbReference>
<keyword evidence="3" id="KW-1185">Reference proteome</keyword>
<dbReference type="Proteomes" id="UP001175211">
    <property type="component" value="Unassembled WGS sequence"/>
</dbReference>
<proteinExistence type="predicted"/>
<name>A0AA39KEC9_ARMTA</name>
<protein>
    <submittedName>
        <fullName evidence="2">Uncharacterized protein</fullName>
    </submittedName>
</protein>
<organism evidence="2 3">
    <name type="scientific">Armillaria tabescens</name>
    <name type="common">Ringless honey mushroom</name>
    <name type="synonym">Agaricus tabescens</name>
    <dbReference type="NCBI Taxonomy" id="1929756"/>
    <lineage>
        <taxon>Eukaryota</taxon>
        <taxon>Fungi</taxon>
        <taxon>Dikarya</taxon>
        <taxon>Basidiomycota</taxon>
        <taxon>Agaricomycotina</taxon>
        <taxon>Agaricomycetes</taxon>
        <taxon>Agaricomycetidae</taxon>
        <taxon>Agaricales</taxon>
        <taxon>Marasmiineae</taxon>
        <taxon>Physalacriaceae</taxon>
        <taxon>Desarmillaria</taxon>
    </lineage>
</organism>
<accession>A0AA39KEC9</accession>
<evidence type="ECO:0000256" key="1">
    <source>
        <dbReference type="SAM" id="MobiDB-lite"/>
    </source>
</evidence>
<dbReference type="EMBL" id="JAUEPS010000015">
    <property type="protein sequence ID" value="KAK0459248.1"/>
    <property type="molecule type" value="Genomic_DNA"/>
</dbReference>
<gene>
    <name evidence="2" type="ORF">EV420DRAFT_310675</name>
</gene>
<dbReference type="GeneID" id="85365196"/>
<reference evidence="2" key="1">
    <citation type="submission" date="2023-06" db="EMBL/GenBank/DDBJ databases">
        <authorList>
            <consortium name="Lawrence Berkeley National Laboratory"/>
            <person name="Ahrendt S."/>
            <person name="Sahu N."/>
            <person name="Indic B."/>
            <person name="Wong-Bajracharya J."/>
            <person name="Merenyi Z."/>
            <person name="Ke H.-M."/>
            <person name="Monk M."/>
            <person name="Kocsube S."/>
            <person name="Drula E."/>
            <person name="Lipzen A."/>
            <person name="Balint B."/>
            <person name="Henrissat B."/>
            <person name="Andreopoulos B."/>
            <person name="Martin F.M."/>
            <person name="Harder C.B."/>
            <person name="Rigling D."/>
            <person name="Ford K.L."/>
            <person name="Foster G.D."/>
            <person name="Pangilinan J."/>
            <person name="Papanicolaou A."/>
            <person name="Barry K."/>
            <person name="LaButti K."/>
            <person name="Viragh M."/>
            <person name="Koriabine M."/>
            <person name="Yan M."/>
            <person name="Riley R."/>
            <person name="Champramary S."/>
            <person name="Plett K.L."/>
            <person name="Tsai I.J."/>
            <person name="Slot J."/>
            <person name="Sipos G."/>
            <person name="Plett J."/>
            <person name="Nagy L.G."/>
            <person name="Grigoriev I.V."/>
        </authorList>
    </citation>
    <scope>NUCLEOTIDE SEQUENCE</scope>
    <source>
        <strain evidence="2">CCBAS 213</strain>
    </source>
</reference>
<sequence>MKEKMVQESLNSSKKGPSVCIFHRMKTKLSCPPKKRQMSAKTAPLQNDLTANESRPTQLTAAETQKFICDEYSSHFNKEPPAFLQRSLFVIFHFLLATRTDAFDPDDYAEDFEMMSTFYGLDWKDVCDYLGLDRDKGDEQFRKKCLTRINLPELVQGEMHDTIRRGVRTSVRRRIHHHVMPVVTESLSSFGGLLYTHISHKLCLDGTTSGGFTEIAILHQYKMFLIFIILKQRFFLGHPSRELLAQVVAEMRTIFVLNKKLSGLEFPVYAIVSDLSHFFYYCYAGDEFISRGTFELAAKVGFDFETASNLTTTFMLTSFAPDFFSIIARGILLLFRSYNRPLTTFGRPRVRYKASAQVTSSYQDDIIEKFRRTVLGAKKKKITECQKAVGIAHTILCYIGLTWIPEDGLARGERLDLASIKGLVPPGITMRYKVDRSDAIVRLRTLELRPNTGECAFMMDCEESQAYHIFDLDSLTSCFDVGTKTLISGILEMVQKCLPNVPVCGFI</sequence>
<dbReference type="AlphaFoldDB" id="A0AA39KEC9"/>
<comment type="caution">
    <text evidence="2">The sequence shown here is derived from an EMBL/GenBank/DDBJ whole genome shotgun (WGS) entry which is preliminary data.</text>
</comment>
<feature type="region of interest" description="Disordered" evidence="1">
    <location>
        <begin position="32"/>
        <end position="56"/>
    </location>
</feature>
<evidence type="ECO:0000313" key="2">
    <source>
        <dbReference type="EMBL" id="KAK0459248.1"/>
    </source>
</evidence>